<dbReference type="Proteomes" id="UP000325218">
    <property type="component" value="Unassembled WGS sequence"/>
</dbReference>
<dbReference type="AlphaFoldDB" id="A0A5D0CMI8"/>
<dbReference type="OrthoDB" id="2471499at2"/>
<accession>A0A5D0CMI8</accession>
<protein>
    <submittedName>
        <fullName evidence="1">Uncharacterized protein</fullName>
    </submittedName>
</protein>
<sequence length="188" mass="20492">MQKLMDVDDVFESNEYGTIIVGNHPVPASINGIGDLIILQTPDHTGLELKVVSVQVSNSPTDKKRVGICLGTSITPSDIPLGSVVYIRSKPPAYKHIMRVGMAIMDTKLGSLISGGLGPEITLNHLKIPYLVDKYIIVRTATEELIFKVKKMDISTSIWGGINIGLIIYDSEDFTKIKPGDEVLAVME</sequence>
<dbReference type="EMBL" id="VSDO01000005">
    <property type="protein sequence ID" value="TYA10770.1"/>
    <property type="molecule type" value="Genomic_DNA"/>
</dbReference>
<gene>
    <name evidence="1" type="ORF">FRY98_23610</name>
</gene>
<reference evidence="1 2" key="1">
    <citation type="submission" date="2019-08" db="EMBL/GenBank/DDBJ databases">
        <title>Genome sequencing of Paenibacillus faecis DSM 23593(T).</title>
        <authorList>
            <person name="Kook J.-K."/>
            <person name="Park S.-N."/>
            <person name="Lim Y.K."/>
        </authorList>
    </citation>
    <scope>NUCLEOTIDE SEQUENCE [LARGE SCALE GENOMIC DNA]</scope>
    <source>
        <strain evidence="1 2">DSM 23593</strain>
    </source>
</reference>
<name>A0A5D0CMI8_9BACL</name>
<comment type="caution">
    <text evidence="1">The sequence shown here is derived from an EMBL/GenBank/DDBJ whole genome shotgun (WGS) entry which is preliminary data.</text>
</comment>
<keyword evidence="2" id="KW-1185">Reference proteome</keyword>
<evidence type="ECO:0000313" key="2">
    <source>
        <dbReference type="Proteomes" id="UP000325218"/>
    </source>
</evidence>
<proteinExistence type="predicted"/>
<evidence type="ECO:0000313" key="1">
    <source>
        <dbReference type="EMBL" id="TYA10770.1"/>
    </source>
</evidence>
<organism evidence="1 2">
    <name type="scientific">Paenibacillus faecis</name>
    <dbReference type="NCBI Taxonomy" id="862114"/>
    <lineage>
        <taxon>Bacteria</taxon>
        <taxon>Bacillati</taxon>
        <taxon>Bacillota</taxon>
        <taxon>Bacilli</taxon>
        <taxon>Bacillales</taxon>
        <taxon>Paenibacillaceae</taxon>
        <taxon>Paenibacillus</taxon>
    </lineage>
</organism>
<dbReference type="RefSeq" id="WP_148456748.1">
    <property type="nucleotide sequence ID" value="NZ_VSDO01000005.1"/>
</dbReference>